<evidence type="ECO:0000256" key="7">
    <source>
        <dbReference type="ARBA" id="ARBA00022892"/>
    </source>
</evidence>
<evidence type="ECO:0000256" key="9">
    <source>
        <dbReference type="ARBA" id="ARBA00022989"/>
    </source>
</evidence>
<dbReference type="GO" id="GO:0015031">
    <property type="term" value="P:protein transport"/>
    <property type="evidence" value="ECO:0007669"/>
    <property type="project" value="UniProtKB-KW"/>
</dbReference>
<name>A0AAN9W741_9ORTH</name>
<keyword evidence="7" id="KW-0931">ER-Golgi transport</keyword>
<evidence type="ECO:0000256" key="2">
    <source>
        <dbReference type="ARBA" id="ARBA00007891"/>
    </source>
</evidence>
<evidence type="ECO:0000256" key="11">
    <source>
        <dbReference type="ARBA" id="ARBA00032711"/>
    </source>
</evidence>
<comment type="caution">
    <text evidence="13">The sequence shown here is derived from an EMBL/GenBank/DDBJ whole genome shotgun (WGS) entry which is preliminary data.</text>
</comment>
<gene>
    <name evidence="13" type="ORF">R5R35_007023</name>
</gene>
<evidence type="ECO:0000256" key="8">
    <source>
        <dbReference type="ARBA" id="ARBA00022927"/>
    </source>
</evidence>
<dbReference type="Proteomes" id="UP001378592">
    <property type="component" value="Unassembled WGS sequence"/>
</dbReference>
<comment type="subcellular location">
    <subcellularLocation>
        <location evidence="1">Endoplasmic reticulum membrane</location>
        <topology evidence="1">Single-pass type IV membrane protein</topology>
    </subcellularLocation>
</comment>
<dbReference type="EMBL" id="JAZDUA010000025">
    <property type="protein sequence ID" value="KAK7872417.1"/>
    <property type="molecule type" value="Genomic_DNA"/>
</dbReference>
<evidence type="ECO:0000256" key="12">
    <source>
        <dbReference type="SAM" id="Phobius"/>
    </source>
</evidence>
<dbReference type="AlphaFoldDB" id="A0AAN9W741"/>
<dbReference type="GO" id="GO:0005789">
    <property type="term" value="C:endoplasmic reticulum membrane"/>
    <property type="evidence" value="ECO:0007669"/>
    <property type="project" value="UniProtKB-SubCell"/>
</dbReference>
<evidence type="ECO:0000313" key="13">
    <source>
        <dbReference type="EMBL" id="KAK7872417.1"/>
    </source>
</evidence>
<keyword evidence="9 12" id="KW-1133">Transmembrane helix</keyword>
<accession>A0AAN9W741</accession>
<dbReference type="GO" id="GO:0006890">
    <property type="term" value="P:retrograde vesicle-mediated transport, Golgi to endoplasmic reticulum"/>
    <property type="evidence" value="ECO:0007669"/>
    <property type="project" value="TreeGrafter"/>
</dbReference>
<evidence type="ECO:0000256" key="10">
    <source>
        <dbReference type="ARBA" id="ARBA00023136"/>
    </source>
</evidence>
<dbReference type="GO" id="GO:0005484">
    <property type="term" value="F:SNAP receptor activity"/>
    <property type="evidence" value="ECO:0007669"/>
    <property type="project" value="TreeGrafter"/>
</dbReference>
<comment type="similarity">
    <text evidence="2">Belongs to the USE1 family.</text>
</comment>
<keyword evidence="4" id="KW-0813">Transport</keyword>
<keyword evidence="6" id="KW-0256">Endoplasmic reticulum</keyword>
<keyword evidence="10 12" id="KW-0472">Membrane</keyword>
<evidence type="ECO:0000256" key="3">
    <source>
        <dbReference type="ARBA" id="ARBA00015843"/>
    </source>
</evidence>
<feature type="transmembrane region" description="Helical" evidence="12">
    <location>
        <begin position="216"/>
        <end position="237"/>
    </location>
</feature>
<dbReference type="PANTHER" id="PTHR13050">
    <property type="entry name" value="USE1-LIKE PROTEIN"/>
    <property type="match status" value="1"/>
</dbReference>
<dbReference type="CDD" id="cd15860">
    <property type="entry name" value="SNARE_USE1"/>
    <property type="match status" value="1"/>
</dbReference>
<dbReference type="Pfam" id="PF09753">
    <property type="entry name" value="Use1"/>
    <property type="match status" value="1"/>
</dbReference>
<evidence type="ECO:0000256" key="5">
    <source>
        <dbReference type="ARBA" id="ARBA00022692"/>
    </source>
</evidence>
<organism evidence="13 14">
    <name type="scientific">Gryllus longicercus</name>
    <dbReference type="NCBI Taxonomy" id="2509291"/>
    <lineage>
        <taxon>Eukaryota</taxon>
        <taxon>Metazoa</taxon>
        <taxon>Ecdysozoa</taxon>
        <taxon>Arthropoda</taxon>
        <taxon>Hexapoda</taxon>
        <taxon>Insecta</taxon>
        <taxon>Pterygota</taxon>
        <taxon>Neoptera</taxon>
        <taxon>Polyneoptera</taxon>
        <taxon>Orthoptera</taxon>
        <taxon>Ensifera</taxon>
        <taxon>Gryllidea</taxon>
        <taxon>Grylloidea</taxon>
        <taxon>Gryllidae</taxon>
        <taxon>Gryllinae</taxon>
        <taxon>Gryllus</taxon>
    </lineage>
</organism>
<evidence type="ECO:0000256" key="1">
    <source>
        <dbReference type="ARBA" id="ARBA00004163"/>
    </source>
</evidence>
<keyword evidence="5 12" id="KW-0812">Transmembrane</keyword>
<keyword evidence="8" id="KW-0653">Protein transport</keyword>
<evidence type="ECO:0000256" key="4">
    <source>
        <dbReference type="ARBA" id="ARBA00022448"/>
    </source>
</evidence>
<sequence>MGMSRLEVNVRRLLSQCENMAKEDSQDWRLHKYISALDEMVSSLQSQPVKPNKETMSEYVRRVDFLKGLSETHKLSNPVEKVVATQLLSHGAVASTETVTKEIHQKTTSKYTKELRDQLFQSDKSSDEIRQRKQKTTGEDLDALLKFHHSMQEKIAEDMLSLARNLKEQSQLAGSIIKKDTETVNKSSVMADKNLSSLKVESERLQEHSRRAWKCWMWIMILVVIVIFINMVFFMRLKKKNYT</sequence>
<evidence type="ECO:0000256" key="6">
    <source>
        <dbReference type="ARBA" id="ARBA00022824"/>
    </source>
</evidence>
<dbReference type="GO" id="GO:0031201">
    <property type="term" value="C:SNARE complex"/>
    <property type="evidence" value="ECO:0007669"/>
    <property type="project" value="TreeGrafter"/>
</dbReference>
<dbReference type="PANTHER" id="PTHR13050:SF7">
    <property type="entry name" value="VESICLE TRANSPORT PROTEIN USE1"/>
    <property type="match status" value="1"/>
</dbReference>
<protein>
    <recommendedName>
        <fullName evidence="3">Vesicle transport protein USE1</fullName>
    </recommendedName>
    <alternativeName>
        <fullName evidence="11">USE1-like protein</fullName>
    </alternativeName>
</protein>
<dbReference type="InterPro" id="IPR019150">
    <property type="entry name" value="Vesicle_transport_protein_Use1"/>
</dbReference>
<reference evidence="13 14" key="1">
    <citation type="submission" date="2024-03" db="EMBL/GenBank/DDBJ databases">
        <title>The genome assembly and annotation of the cricket Gryllus longicercus Weissman &amp; Gray.</title>
        <authorList>
            <person name="Szrajer S."/>
            <person name="Gray D."/>
            <person name="Ylla G."/>
        </authorList>
    </citation>
    <scope>NUCLEOTIDE SEQUENCE [LARGE SCALE GENOMIC DNA]</scope>
    <source>
        <strain evidence="13">DAG 2021-001</strain>
        <tissue evidence="13">Whole body minus gut</tissue>
    </source>
</reference>
<evidence type="ECO:0000313" key="14">
    <source>
        <dbReference type="Proteomes" id="UP001378592"/>
    </source>
</evidence>
<keyword evidence="14" id="KW-1185">Reference proteome</keyword>
<proteinExistence type="inferred from homology"/>